<reference evidence="7" key="1">
    <citation type="submission" date="2022-11" db="UniProtKB">
        <authorList>
            <consortium name="WormBaseParasite"/>
        </authorList>
    </citation>
    <scope>IDENTIFICATION</scope>
</reference>
<evidence type="ECO:0000313" key="7">
    <source>
        <dbReference type="WBParaSite" id="jg12492"/>
    </source>
</evidence>
<keyword evidence="4" id="KW-0862">Zinc</keyword>
<dbReference type="Proteomes" id="UP000887574">
    <property type="component" value="Unplaced"/>
</dbReference>
<dbReference type="InterPro" id="IPR015943">
    <property type="entry name" value="WD40/YVTN_repeat-like_dom_sf"/>
</dbReference>
<evidence type="ECO:0000313" key="6">
    <source>
        <dbReference type="Proteomes" id="UP000887574"/>
    </source>
</evidence>
<evidence type="ECO:0000256" key="1">
    <source>
        <dbReference type="ARBA" id="ARBA00004123"/>
    </source>
</evidence>
<keyword evidence="3" id="KW-0863">Zinc-finger</keyword>
<keyword evidence="5" id="KW-0539">Nucleus</keyword>
<dbReference type="PANTHER" id="PTHR46481:SF10">
    <property type="entry name" value="ZINC FINGER BED DOMAIN-CONTAINING PROTEIN 39"/>
    <property type="match status" value="1"/>
</dbReference>
<dbReference type="InterPro" id="IPR012337">
    <property type="entry name" value="RNaseH-like_sf"/>
</dbReference>
<evidence type="ECO:0000256" key="4">
    <source>
        <dbReference type="ARBA" id="ARBA00022833"/>
    </source>
</evidence>
<dbReference type="Gene3D" id="2.130.10.10">
    <property type="entry name" value="YVTN repeat-like/Quinoprotein amine dehydrogenase"/>
    <property type="match status" value="1"/>
</dbReference>
<protein>
    <submittedName>
        <fullName evidence="7">Transposase</fullName>
    </submittedName>
</protein>
<accession>A0A915CTK4</accession>
<organism evidence="6 7">
    <name type="scientific">Ditylenchus dipsaci</name>
    <dbReference type="NCBI Taxonomy" id="166011"/>
    <lineage>
        <taxon>Eukaryota</taxon>
        <taxon>Metazoa</taxon>
        <taxon>Ecdysozoa</taxon>
        <taxon>Nematoda</taxon>
        <taxon>Chromadorea</taxon>
        <taxon>Rhabditida</taxon>
        <taxon>Tylenchina</taxon>
        <taxon>Tylenchomorpha</taxon>
        <taxon>Sphaerularioidea</taxon>
        <taxon>Anguinidae</taxon>
        <taxon>Anguininae</taxon>
        <taxon>Ditylenchus</taxon>
    </lineage>
</organism>
<keyword evidence="2" id="KW-0479">Metal-binding</keyword>
<comment type="subcellular location">
    <subcellularLocation>
        <location evidence="1">Nucleus</location>
    </subcellularLocation>
</comment>
<dbReference type="SUPFAM" id="SSF53098">
    <property type="entry name" value="Ribonuclease H-like"/>
    <property type="match status" value="1"/>
</dbReference>
<name>A0A915CTK4_9BILA</name>
<dbReference type="InterPro" id="IPR052035">
    <property type="entry name" value="ZnF_BED_domain_contain"/>
</dbReference>
<evidence type="ECO:0000256" key="5">
    <source>
        <dbReference type="ARBA" id="ARBA00023242"/>
    </source>
</evidence>
<dbReference type="GO" id="GO:0008270">
    <property type="term" value="F:zinc ion binding"/>
    <property type="evidence" value="ECO:0007669"/>
    <property type="project" value="UniProtKB-KW"/>
</dbReference>
<evidence type="ECO:0000256" key="3">
    <source>
        <dbReference type="ARBA" id="ARBA00022771"/>
    </source>
</evidence>
<keyword evidence="6" id="KW-1185">Reference proteome</keyword>
<dbReference type="GO" id="GO:0005634">
    <property type="term" value="C:nucleus"/>
    <property type="evidence" value="ECO:0007669"/>
    <property type="project" value="UniProtKB-SubCell"/>
</dbReference>
<dbReference type="AlphaFoldDB" id="A0A915CTK4"/>
<sequence length="404" mass="47091">MIITMMEEWDVLREQVHVVVRDEEANIKKAMENTGYDHLNCAAHMLNLVVKNSITELMELLQKCRSLVAHFRHSNLACERLREEQEREETPLHHLIFRFKDVPTCWNSTYDMCQRLIEQKKAIEVYLARYKHRKLDLEETEWDMVGLLVNLLVMAKEASDQLCRDESSTSMIIPVYCKLKAFMNSTDQLNFRTLKTKFMKLLEDKFYLENSRIHVLATFLDPRFKDYYSANTLQFNQKASKWLLEEVGEQEGELDAEQDLSSPAPKMIRKEKSFFDDDDDEVPRVQIFKMSGTEAEMLIALHLYEARFKNYSMAARQTRSQVFNVSCRAERITDLTFFGGTRNILIGFAEEGDHQLNIESIDLRNKQLFELGIQREPADSETIILIPDPSPGGVVAIDLESAFY</sequence>
<dbReference type="WBParaSite" id="jg12492">
    <property type="protein sequence ID" value="jg12492"/>
    <property type="gene ID" value="jg12492"/>
</dbReference>
<evidence type="ECO:0000256" key="2">
    <source>
        <dbReference type="ARBA" id="ARBA00022723"/>
    </source>
</evidence>
<dbReference type="PANTHER" id="PTHR46481">
    <property type="entry name" value="ZINC FINGER BED DOMAIN-CONTAINING PROTEIN 4"/>
    <property type="match status" value="1"/>
</dbReference>
<proteinExistence type="predicted"/>